<gene>
    <name evidence="3" type="ORF">XAT740_LOCUS27920</name>
</gene>
<sequence>MPRKLLLHSLRLQLKHPLKRKKERHFIVERLQLLDQQFYLDHIRCLYQSYFDQGLKFHMWPDDILKIAQTTERSVIQKYLEEYLILLRDKISQCTTELATQSSSCPLTLSLLDFVDSRLHEFVRLHHIDLMRTIRFRINKLKDEIHEKQLFQHLSYYYLNNDQFKAISRLTTIRKKQLQVFEEQTLLEQQILCHRLPESFDSVLPNLDVKKLSKKHCKMVQELKRLTLNLELQRYEEDIHRYEQLYQEEFNKLQQQILNPTSSDYKHQIDILMYTVESYLNNYKHRLLRQIRHREACFHTNLIRQRRRRQSLMADNNIQVHPQIIVDVPKVALNDAQLQFLSQNGPSYIRPNQSYLHCDQQQQKQVDREFNKTLDVIVPYLVRVYHMSPTSTIISRFSHQLATYLCEQYMAPISYLHAHRARQERKLTQSIRYRLKKSNQVLRVTDKSGIFHIGDVNDYEQKAEAYREKTKAYIELENDPLCVVFDKVVNLLNDLRSKKHILAWQFDKMMPKRENAQLAYLYFVPKPHKEGTPLRPIVSSMHMPTTGISKFLDRLLRLLFDQHARPTTIIDGVDLIRRLQAYTTNGYLKPTTYLCTFNITDVYTMLPPEESLDILTEFLLEHGYTKVNAVPIDAIRKLARLVLTENVFAYEKRFYRQVGGGAMGSAFTLTLANIFMWKWKKRLVQKQLNANEIYGRYIDDIFFTSNQPLEKINEMLDHANDFHPNIKLVRQIGKNVSFLDVLIENDHGTLKTSVYHKEAAEPYTVPFNSDHPHHTFRNTIDTALLRAVRYSSTLSIFQKEQRTIKLMLLYNNYTPRFIYSRSHNFITSYPKTSNIQPFIHDENEFRAIRHKMLNIPTILEYRMAP</sequence>
<dbReference type="AlphaFoldDB" id="A0A815CEA6"/>
<dbReference type="PANTHER" id="PTHR21301:SF10">
    <property type="entry name" value="REVERSE TRANSCRIPTASE DOMAIN-CONTAINING PROTEIN"/>
    <property type="match status" value="1"/>
</dbReference>
<feature type="coiled-coil region" evidence="1">
    <location>
        <begin position="225"/>
        <end position="252"/>
    </location>
</feature>
<proteinExistence type="predicted"/>
<dbReference type="InterPro" id="IPR000477">
    <property type="entry name" value="RT_dom"/>
</dbReference>
<dbReference type="PANTHER" id="PTHR21301">
    <property type="entry name" value="REVERSE TRANSCRIPTASE"/>
    <property type="match status" value="1"/>
</dbReference>
<dbReference type="EMBL" id="CAJNOR010002357">
    <property type="protein sequence ID" value="CAF1282990.1"/>
    <property type="molecule type" value="Genomic_DNA"/>
</dbReference>
<dbReference type="InterPro" id="IPR058912">
    <property type="entry name" value="HTH_animal"/>
</dbReference>
<evidence type="ECO:0000313" key="4">
    <source>
        <dbReference type="Proteomes" id="UP000663828"/>
    </source>
</evidence>
<organism evidence="3 4">
    <name type="scientific">Adineta ricciae</name>
    <name type="common">Rotifer</name>
    <dbReference type="NCBI Taxonomy" id="249248"/>
    <lineage>
        <taxon>Eukaryota</taxon>
        <taxon>Metazoa</taxon>
        <taxon>Spiralia</taxon>
        <taxon>Gnathifera</taxon>
        <taxon>Rotifera</taxon>
        <taxon>Eurotatoria</taxon>
        <taxon>Bdelloidea</taxon>
        <taxon>Adinetida</taxon>
        <taxon>Adinetidae</taxon>
        <taxon>Adineta</taxon>
    </lineage>
</organism>
<evidence type="ECO:0000259" key="2">
    <source>
        <dbReference type="PROSITE" id="PS50878"/>
    </source>
</evidence>
<protein>
    <recommendedName>
        <fullName evidence="2">Reverse transcriptase domain-containing protein</fullName>
    </recommendedName>
</protein>
<evidence type="ECO:0000256" key="1">
    <source>
        <dbReference type="SAM" id="Coils"/>
    </source>
</evidence>
<reference evidence="3" key="1">
    <citation type="submission" date="2021-02" db="EMBL/GenBank/DDBJ databases">
        <authorList>
            <person name="Nowell W R."/>
        </authorList>
    </citation>
    <scope>NUCLEOTIDE SEQUENCE</scope>
</reference>
<evidence type="ECO:0000313" key="3">
    <source>
        <dbReference type="EMBL" id="CAF1282990.1"/>
    </source>
</evidence>
<name>A0A815CEA6_ADIRI</name>
<keyword evidence="1" id="KW-0175">Coiled coil</keyword>
<accession>A0A815CEA6</accession>
<dbReference type="Pfam" id="PF26215">
    <property type="entry name" value="HTH_animal"/>
    <property type="match status" value="1"/>
</dbReference>
<keyword evidence="4" id="KW-1185">Reference proteome</keyword>
<feature type="domain" description="Reverse transcriptase" evidence="2">
    <location>
        <begin position="505"/>
        <end position="754"/>
    </location>
</feature>
<dbReference type="Proteomes" id="UP000663828">
    <property type="component" value="Unassembled WGS sequence"/>
</dbReference>
<dbReference type="PROSITE" id="PS50878">
    <property type="entry name" value="RT_POL"/>
    <property type="match status" value="1"/>
</dbReference>
<comment type="caution">
    <text evidence="3">The sequence shown here is derived from an EMBL/GenBank/DDBJ whole genome shotgun (WGS) entry which is preliminary data.</text>
</comment>